<evidence type="ECO:0000256" key="1">
    <source>
        <dbReference type="ARBA" id="ARBA00010648"/>
    </source>
</evidence>
<evidence type="ECO:0000256" key="6">
    <source>
        <dbReference type="SAM" id="SignalP"/>
    </source>
</evidence>
<dbReference type="GO" id="GO:0042742">
    <property type="term" value="P:defense response to bacterium"/>
    <property type="evidence" value="ECO:0007669"/>
    <property type="project" value="UniProtKB-KW"/>
</dbReference>
<name>A0A367F6M6_9ACTN</name>
<reference evidence="7 8" key="1">
    <citation type="submission" date="2018-06" db="EMBL/GenBank/DDBJ databases">
        <title>Sphaerisporangium craniellae sp. nov., isolated from a marine sponge in the South China Sea.</title>
        <authorList>
            <person name="Li L."/>
        </authorList>
    </citation>
    <scope>NUCLEOTIDE SEQUENCE [LARGE SCALE GENOMIC DNA]</scope>
    <source>
        <strain evidence="7 8">CCTCC AA 208026</strain>
    </source>
</reference>
<dbReference type="AlphaFoldDB" id="A0A367F6M6"/>
<protein>
    <recommendedName>
        <fullName evidence="9">Neocarzinostatin</fullName>
    </recommendedName>
</protein>
<keyword evidence="4" id="KW-0238">DNA-binding</keyword>
<dbReference type="GO" id="GO:0003677">
    <property type="term" value="F:DNA binding"/>
    <property type="evidence" value="ECO:0007669"/>
    <property type="project" value="UniProtKB-KW"/>
</dbReference>
<evidence type="ECO:0008006" key="9">
    <source>
        <dbReference type="Google" id="ProtNLM"/>
    </source>
</evidence>
<feature type="chain" id="PRO_5017043236" description="Neocarzinostatin" evidence="6">
    <location>
        <begin position="32"/>
        <end position="137"/>
    </location>
</feature>
<evidence type="ECO:0000313" key="8">
    <source>
        <dbReference type="Proteomes" id="UP000253094"/>
    </source>
</evidence>
<dbReference type="SUPFAM" id="SSF49319">
    <property type="entry name" value="Actinoxanthin-like"/>
    <property type="match status" value="1"/>
</dbReference>
<dbReference type="Gene3D" id="2.60.40.230">
    <property type="entry name" value="Neocarzinostatin-like"/>
    <property type="match status" value="1"/>
</dbReference>
<keyword evidence="3" id="KW-0044">Antibiotic</keyword>
<dbReference type="InterPro" id="IPR027273">
    <property type="entry name" value="Neocarzinostatin-like"/>
</dbReference>
<dbReference type="Pfam" id="PF00960">
    <property type="entry name" value="Neocarzinostat"/>
    <property type="match status" value="1"/>
</dbReference>
<organism evidence="7 8">
    <name type="scientific">Sphaerisporangium album</name>
    <dbReference type="NCBI Taxonomy" id="509200"/>
    <lineage>
        <taxon>Bacteria</taxon>
        <taxon>Bacillati</taxon>
        <taxon>Actinomycetota</taxon>
        <taxon>Actinomycetes</taxon>
        <taxon>Streptosporangiales</taxon>
        <taxon>Streptosporangiaceae</taxon>
        <taxon>Sphaerisporangium</taxon>
    </lineage>
</organism>
<keyword evidence="5" id="KW-1015">Disulfide bond</keyword>
<keyword evidence="8" id="KW-1185">Reference proteome</keyword>
<evidence type="ECO:0000313" key="7">
    <source>
        <dbReference type="EMBL" id="RCG25395.1"/>
    </source>
</evidence>
<dbReference type="Proteomes" id="UP000253094">
    <property type="component" value="Unassembled WGS sequence"/>
</dbReference>
<dbReference type="PRINTS" id="PR01885">
    <property type="entry name" value="MACROMOMYCIN"/>
</dbReference>
<comment type="caution">
    <text evidence="7">The sequence shown here is derived from an EMBL/GenBank/DDBJ whole genome shotgun (WGS) entry which is preliminary data.</text>
</comment>
<evidence type="ECO:0000256" key="3">
    <source>
        <dbReference type="ARBA" id="ARBA00023022"/>
    </source>
</evidence>
<sequence length="137" mass="13192">MRNKAGILAKLGVGAALVFGVAAAVQPGAHAAAAPSFTAAPTTGLSDGSVVTVTVTGAAANTAYSIAEYAHLAAGVLACDAGTGTTFTTDAGGAATFPLTVRASFDAVTYEGVPVGKVNCKVDGCYLGAGNNDLVLG</sequence>
<dbReference type="RefSeq" id="WP_114032523.1">
    <property type="nucleotide sequence ID" value="NZ_QOIL01000022.1"/>
</dbReference>
<gene>
    <name evidence="7" type="ORF">DQ384_31520</name>
</gene>
<dbReference type="EMBL" id="QOIL01000022">
    <property type="protein sequence ID" value="RCG25395.1"/>
    <property type="molecule type" value="Genomic_DNA"/>
</dbReference>
<proteinExistence type="inferred from homology"/>
<keyword evidence="2" id="KW-0929">Antimicrobial</keyword>
<feature type="signal peptide" evidence="6">
    <location>
        <begin position="1"/>
        <end position="31"/>
    </location>
</feature>
<comment type="similarity">
    <text evidence="1">Belongs to the neocarzinostatin family.</text>
</comment>
<keyword evidence="6" id="KW-0732">Signal</keyword>
<dbReference type="InterPro" id="IPR002186">
    <property type="entry name" value="Neocarzinostatin_fam"/>
</dbReference>
<accession>A0A367F6M6</accession>
<evidence type="ECO:0000256" key="2">
    <source>
        <dbReference type="ARBA" id="ARBA00022529"/>
    </source>
</evidence>
<dbReference type="NCBIfam" id="NF040680">
    <property type="entry name" value="chromo_anti"/>
    <property type="match status" value="1"/>
</dbReference>
<evidence type="ECO:0000256" key="4">
    <source>
        <dbReference type="ARBA" id="ARBA00023125"/>
    </source>
</evidence>
<evidence type="ECO:0000256" key="5">
    <source>
        <dbReference type="ARBA" id="ARBA00023157"/>
    </source>
</evidence>